<evidence type="ECO:0000313" key="1">
    <source>
        <dbReference type="EMBL" id="KAK9240701.1"/>
    </source>
</evidence>
<comment type="caution">
    <text evidence="1">The sequence shown here is derived from an EMBL/GenBank/DDBJ whole genome shotgun (WGS) entry which is preliminary data.</text>
</comment>
<dbReference type="EMBL" id="MU971338">
    <property type="protein sequence ID" value="KAK9240701.1"/>
    <property type="molecule type" value="Genomic_DNA"/>
</dbReference>
<gene>
    <name evidence="1" type="ORF">V1525DRAFT_416509</name>
</gene>
<name>A0ACC3TAJ2_LIPKO</name>
<sequence>MVNVCASNDNITDELWEEFLSKYDEPTLTKILVGLDDESYMALLVFIAGSTRSSADRSAKLLDSSGGPIFLINILDKIDTWVDNEDHRNFELAYSVFEILIRYNYFPQIYKIASDATAKPSDRQVALMRLLDAYLTTRNVDLSQDGLSLSEFLYNNLFCEYKPLVVQVMAKKIDNVDTQRLGVFILAVLENITSLISLSASAKSFMVKTNAVPEFLDLLRRAANLIARRTLKSGNPDDQSPSYEFPSLKQKLVGILSILVQEDRKVQDQVREWGGLPVILSHCNIDDNNPFIREHAILCIKGLLDNNDENQVFVASLEAREPVSTDALEEAGYETQIIDGKVSLKRKNPR</sequence>
<protein>
    <submittedName>
        <fullName evidence="1">Spinocerebellar ataxia type 10 protein domain-containing protein</fullName>
    </submittedName>
</protein>
<reference evidence="2" key="1">
    <citation type="journal article" date="2024" name="Front. Bioeng. Biotechnol.">
        <title>Genome-scale model development and genomic sequencing of the oleaginous clade Lipomyces.</title>
        <authorList>
            <person name="Czajka J.J."/>
            <person name="Han Y."/>
            <person name="Kim J."/>
            <person name="Mondo S.J."/>
            <person name="Hofstad B.A."/>
            <person name="Robles A."/>
            <person name="Haridas S."/>
            <person name="Riley R."/>
            <person name="LaButti K."/>
            <person name="Pangilinan J."/>
            <person name="Andreopoulos W."/>
            <person name="Lipzen A."/>
            <person name="Yan J."/>
            <person name="Wang M."/>
            <person name="Ng V."/>
            <person name="Grigoriev I.V."/>
            <person name="Spatafora J.W."/>
            <person name="Magnuson J.K."/>
            <person name="Baker S.E."/>
            <person name="Pomraning K.R."/>
        </authorList>
    </citation>
    <scope>NUCLEOTIDE SEQUENCE [LARGE SCALE GENOMIC DNA]</scope>
    <source>
        <strain evidence="2">CBS 7786</strain>
    </source>
</reference>
<keyword evidence="2" id="KW-1185">Reference proteome</keyword>
<dbReference type="Proteomes" id="UP001433508">
    <property type="component" value="Unassembled WGS sequence"/>
</dbReference>
<proteinExistence type="predicted"/>
<evidence type="ECO:0000313" key="2">
    <source>
        <dbReference type="Proteomes" id="UP001433508"/>
    </source>
</evidence>
<accession>A0ACC3TAJ2</accession>
<organism evidence="1 2">
    <name type="scientific">Lipomyces kononenkoae</name>
    <name type="common">Yeast</name>
    <dbReference type="NCBI Taxonomy" id="34357"/>
    <lineage>
        <taxon>Eukaryota</taxon>
        <taxon>Fungi</taxon>
        <taxon>Dikarya</taxon>
        <taxon>Ascomycota</taxon>
        <taxon>Saccharomycotina</taxon>
        <taxon>Lipomycetes</taxon>
        <taxon>Lipomycetales</taxon>
        <taxon>Lipomycetaceae</taxon>
        <taxon>Lipomyces</taxon>
    </lineage>
</organism>